<evidence type="ECO:0000313" key="3">
    <source>
        <dbReference type="Proteomes" id="UP000554726"/>
    </source>
</evidence>
<evidence type="ECO:0000256" key="1">
    <source>
        <dbReference type="ARBA" id="ARBA00001917"/>
    </source>
</evidence>
<organism evidence="2 3">
    <name type="scientific">Xanthomonas cannabis</name>
    <dbReference type="NCBI Taxonomy" id="1885674"/>
    <lineage>
        <taxon>Bacteria</taxon>
        <taxon>Pseudomonadati</taxon>
        <taxon>Pseudomonadota</taxon>
        <taxon>Gammaproteobacteria</taxon>
        <taxon>Lysobacterales</taxon>
        <taxon>Lysobacteraceae</taxon>
        <taxon>Xanthomonas</taxon>
    </lineage>
</organism>
<dbReference type="SUPFAM" id="SSF51395">
    <property type="entry name" value="FMN-linked oxidoreductases"/>
    <property type="match status" value="1"/>
</dbReference>
<dbReference type="RefSeq" id="WP_260177476.1">
    <property type="nucleotide sequence ID" value="NZ_JACHNS010000002.1"/>
</dbReference>
<evidence type="ECO:0000313" key="2">
    <source>
        <dbReference type="EMBL" id="MBB4592929.1"/>
    </source>
</evidence>
<dbReference type="InterPro" id="IPR044152">
    <property type="entry name" value="YqjM-like"/>
</dbReference>
<gene>
    <name evidence="2" type="ORF">FHR60_001569</name>
</gene>
<dbReference type="PANTHER" id="PTHR43303:SF4">
    <property type="entry name" value="NADPH DEHYDROGENASE C23G7.10C-RELATED"/>
    <property type="match status" value="1"/>
</dbReference>
<keyword evidence="3" id="KW-1185">Reference proteome</keyword>
<proteinExistence type="predicted"/>
<reference evidence="2 3" key="1">
    <citation type="submission" date="2020-08" db="EMBL/GenBank/DDBJ databases">
        <title>Studying the diversity of plant-associated saprophytic bacteria and their role in host health and plant-pathogen interactions.</title>
        <authorList>
            <person name="Potnis N."/>
        </authorList>
    </citation>
    <scope>NUCLEOTIDE SEQUENCE [LARGE SCALE GENOMIC DNA]</scope>
    <source>
        <strain evidence="2 3">F16</strain>
    </source>
</reference>
<dbReference type="Gene3D" id="3.20.20.70">
    <property type="entry name" value="Aldolase class I"/>
    <property type="match status" value="1"/>
</dbReference>
<sequence>MRTAPACIRPSHRRIPEVDGRDEQMLAEAIAPTRHFKRSGLSLLDVSKGFSTPSAQIPWGPALLAQIAERLSREAQLPVASSRNIHDPHNADRVAADGQMTLVMISRAHLANPQWPSPAALALGQIGLS</sequence>
<dbReference type="Proteomes" id="UP000554726">
    <property type="component" value="Unassembled WGS sequence"/>
</dbReference>
<dbReference type="PANTHER" id="PTHR43303">
    <property type="entry name" value="NADPH DEHYDROGENASE C23G7.10C-RELATED"/>
    <property type="match status" value="1"/>
</dbReference>
<accession>A0ABR6JJE5</accession>
<dbReference type="EMBL" id="JACHNS010000002">
    <property type="protein sequence ID" value="MBB4592929.1"/>
    <property type="molecule type" value="Genomic_DNA"/>
</dbReference>
<name>A0ABR6JJE5_9XANT</name>
<dbReference type="InterPro" id="IPR013785">
    <property type="entry name" value="Aldolase_TIM"/>
</dbReference>
<protein>
    <submittedName>
        <fullName evidence="2">2,4-dienoyl-CoA reductase-like NADH-dependent reductase (Old Yellow Enzyme family)</fullName>
    </submittedName>
</protein>
<comment type="cofactor">
    <cofactor evidence="1">
        <name>FMN</name>
        <dbReference type="ChEBI" id="CHEBI:58210"/>
    </cofactor>
</comment>
<comment type="caution">
    <text evidence="2">The sequence shown here is derived from an EMBL/GenBank/DDBJ whole genome shotgun (WGS) entry which is preliminary data.</text>
</comment>